<reference evidence="4 5" key="1">
    <citation type="submission" date="2016-05" db="EMBL/GenBank/DDBJ databases">
        <title>Microbial solvent formation.</title>
        <authorList>
            <person name="Poehlein A."/>
            <person name="Montoya Solano J.D."/>
            <person name="Flitsch S."/>
            <person name="Krabben P."/>
            <person name="Duerre P."/>
            <person name="Daniel R."/>
        </authorList>
    </citation>
    <scope>NUCLEOTIDE SEQUENCE [LARGE SCALE GENOMIC DNA]</scope>
    <source>
        <strain evidence="4 5">DSM 2619</strain>
    </source>
</reference>
<comment type="caution">
    <text evidence="4">The sequence shown here is derived from an EMBL/GenBank/DDBJ whole genome shotgun (WGS) entry which is preliminary data.</text>
</comment>
<dbReference type="STRING" id="29367.CLPUN_26630"/>
<gene>
    <name evidence="4" type="primary">hrp1</name>
    <name evidence="4" type="ORF">CLPUN_26630</name>
</gene>
<evidence type="ECO:0000256" key="1">
    <source>
        <dbReference type="ARBA" id="ARBA00023122"/>
    </source>
</evidence>
<dbReference type="SUPFAM" id="SSF54631">
    <property type="entry name" value="CBS-domain pair"/>
    <property type="match status" value="1"/>
</dbReference>
<dbReference type="SMART" id="SM00116">
    <property type="entry name" value="CBS"/>
    <property type="match status" value="2"/>
</dbReference>
<organism evidence="4 5">
    <name type="scientific">Clostridium puniceum</name>
    <dbReference type="NCBI Taxonomy" id="29367"/>
    <lineage>
        <taxon>Bacteria</taxon>
        <taxon>Bacillati</taxon>
        <taxon>Bacillota</taxon>
        <taxon>Clostridia</taxon>
        <taxon>Eubacteriales</taxon>
        <taxon>Clostridiaceae</taxon>
        <taxon>Clostridium</taxon>
    </lineage>
</organism>
<keyword evidence="5" id="KW-1185">Reference proteome</keyword>
<dbReference type="PANTHER" id="PTHR43080">
    <property type="entry name" value="CBS DOMAIN-CONTAINING PROTEIN CBSX3, MITOCHONDRIAL"/>
    <property type="match status" value="1"/>
</dbReference>
<dbReference type="Gene3D" id="3.10.580.10">
    <property type="entry name" value="CBS-domain"/>
    <property type="match status" value="1"/>
</dbReference>
<name>A0A1S8TFK0_9CLOT</name>
<dbReference type="AlphaFoldDB" id="A0A1S8TFK0"/>
<dbReference type="RefSeq" id="WP_077847771.1">
    <property type="nucleotide sequence ID" value="NZ_LZZM01000173.1"/>
</dbReference>
<dbReference type="OrthoDB" id="9802114at2"/>
<dbReference type="InterPro" id="IPR000644">
    <property type="entry name" value="CBS_dom"/>
</dbReference>
<dbReference type="EMBL" id="LZZM01000173">
    <property type="protein sequence ID" value="OOM76431.1"/>
    <property type="molecule type" value="Genomic_DNA"/>
</dbReference>
<dbReference type="Proteomes" id="UP000190890">
    <property type="component" value="Unassembled WGS sequence"/>
</dbReference>
<evidence type="ECO:0000256" key="2">
    <source>
        <dbReference type="PROSITE-ProRule" id="PRU00703"/>
    </source>
</evidence>
<evidence type="ECO:0000313" key="5">
    <source>
        <dbReference type="Proteomes" id="UP000190890"/>
    </source>
</evidence>
<dbReference type="InterPro" id="IPR046342">
    <property type="entry name" value="CBS_dom_sf"/>
</dbReference>
<dbReference type="PANTHER" id="PTHR43080:SF2">
    <property type="entry name" value="CBS DOMAIN-CONTAINING PROTEIN"/>
    <property type="match status" value="1"/>
</dbReference>
<evidence type="ECO:0000313" key="4">
    <source>
        <dbReference type="EMBL" id="OOM76431.1"/>
    </source>
</evidence>
<proteinExistence type="predicted"/>
<dbReference type="Pfam" id="PF00571">
    <property type="entry name" value="CBS"/>
    <property type="match status" value="2"/>
</dbReference>
<accession>A0A1S8TFK0</accession>
<dbReference type="CDD" id="cd04622">
    <property type="entry name" value="CBS_pair_HRP1_like"/>
    <property type="match status" value="1"/>
</dbReference>
<feature type="domain" description="CBS" evidence="3">
    <location>
        <begin position="7"/>
        <end position="64"/>
    </location>
</feature>
<sequence>MLVKDIMSNNIVSLSSEDSIERAAQMMKQFDIGSIPVCSQERLVGMVTDRDITLRAVATGANGSNQKISQFMTSNPVTGTPDMDVHDAAKIMSEQQIRRLPIVQNNNLVGMVSLGDISVEPTLQDNAEEALKNISEPAKSHI</sequence>
<protein>
    <submittedName>
        <fullName evidence="4">Hypoxic response protein 1</fullName>
    </submittedName>
</protein>
<evidence type="ECO:0000259" key="3">
    <source>
        <dbReference type="PROSITE" id="PS51371"/>
    </source>
</evidence>
<feature type="domain" description="CBS" evidence="3">
    <location>
        <begin position="72"/>
        <end position="128"/>
    </location>
</feature>
<keyword evidence="1 2" id="KW-0129">CBS domain</keyword>
<dbReference type="InterPro" id="IPR051257">
    <property type="entry name" value="Diverse_CBS-Domain"/>
</dbReference>
<dbReference type="PROSITE" id="PS51371">
    <property type="entry name" value="CBS"/>
    <property type="match status" value="2"/>
</dbReference>